<evidence type="ECO:0000313" key="2">
    <source>
        <dbReference type="Proteomes" id="UP000003963"/>
    </source>
</evidence>
<dbReference type="RefSeq" id="WP_009721228.1">
    <property type="nucleotide sequence ID" value="NZ_GG657755.1"/>
</dbReference>
<dbReference type="HOGENOM" id="CLU_2958855_0_0_11"/>
<gene>
    <name evidence="1" type="ORF">SSOG_09145</name>
</gene>
<accession>D9WX03</accession>
<evidence type="ECO:0000313" key="1">
    <source>
        <dbReference type="EMBL" id="EFL29431.1"/>
    </source>
</evidence>
<dbReference type="STRING" id="457427.SSOG_09145"/>
<name>D9WX03_9ACTN</name>
<dbReference type="EMBL" id="GG657755">
    <property type="protein sequence ID" value="EFL29431.1"/>
    <property type="molecule type" value="Genomic_DNA"/>
</dbReference>
<dbReference type="Proteomes" id="UP000003963">
    <property type="component" value="Unassembled WGS sequence"/>
</dbReference>
<sequence>MDRVYMNRRTGEKRIHVEIDAAEIADVLADLAPDEGRFPHDATRQFVEILRAAHGTLGP</sequence>
<keyword evidence="2" id="KW-1185">Reference proteome</keyword>
<reference evidence="1 2" key="1">
    <citation type="submission" date="2009-02" db="EMBL/GenBank/DDBJ databases">
        <title>Annotation of Streptomyces hygroscopicus strain ATCC 53653.</title>
        <authorList>
            <consortium name="The Broad Institute Genome Sequencing Platform"/>
            <consortium name="Broad Institute Microbial Sequencing Center"/>
            <person name="Fischbach M."/>
            <person name="Godfrey P."/>
            <person name="Ward D."/>
            <person name="Young S."/>
            <person name="Zeng Q."/>
            <person name="Koehrsen M."/>
            <person name="Alvarado L."/>
            <person name="Berlin A.M."/>
            <person name="Bochicchio J."/>
            <person name="Borenstein D."/>
            <person name="Chapman S.B."/>
            <person name="Chen Z."/>
            <person name="Engels R."/>
            <person name="Freedman E."/>
            <person name="Gellesch M."/>
            <person name="Goldberg J."/>
            <person name="Griggs A."/>
            <person name="Gujja S."/>
            <person name="Heilman E.R."/>
            <person name="Heiman D.I."/>
            <person name="Hepburn T.A."/>
            <person name="Howarth C."/>
            <person name="Jen D."/>
            <person name="Larson L."/>
            <person name="Lewis B."/>
            <person name="Mehta T."/>
            <person name="Park D."/>
            <person name="Pearson M."/>
            <person name="Richards J."/>
            <person name="Roberts A."/>
            <person name="Saif S."/>
            <person name="Shea T.D."/>
            <person name="Shenoy N."/>
            <person name="Sisk P."/>
            <person name="Stolte C."/>
            <person name="Sykes S.N."/>
            <person name="Thomson T."/>
            <person name="Walk T."/>
            <person name="White J."/>
            <person name="Yandava C."/>
            <person name="Straight P."/>
            <person name="Clardy J."/>
            <person name="Hung D."/>
            <person name="Kolter R."/>
            <person name="Mekalanos J."/>
            <person name="Walker S."/>
            <person name="Walsh C.T."/>
            <person name="Wieland-Brown L.C."/>
            <person name="Haas B."/>
            <person name="Nusbaum C."/>
            <person name="Birren B."/>
        </authorList>
    </citation>
    <scope>NUCLEOTIDE SEQUENCE [LARGE SCALE GENOMIC DNA]</scope>
    <source>
        <strain evidence="1 2">ATCC 53653</strain>
    </source>
</reference>
<dbReference type="AlphaFoldDB" id="D9WX03"/>
<protein>
    <submittedName>
        <fullName evidence="1">Uncharacterized protein</fullName>
    </submittedName>
</protein>
<proteinExistence type="predicted"/>
<organism evidence="1 2">
    <name type="scientific">Streptomyces himastatinicus ATCC 53653</name>
    <dbReference type="NCBI Taxonomy" id="457427"/>
    <lineage>
        <taxon>Bacteria</taxon>
        <taxon>Bacillati</taxon>
        <taxon>Actinomycetota</taxon>
        <taxon>Actinomycetes</taxon>
        <taxon>Kitasatosporales</taxon>
        <taxon>Streptomycetaceae</taxon>
        <taxon>Streptomyces</taxon>
        <taxon>Streptomyces violaceusniger group</taxon>
    </lineage>
</organism>
<dbReference type="OrthoDB" id="9793302at2"/>